<reference evidence="1 2" key="1">
    <citation type="submission" date="2019-10" db="EMBL/GenBank/DDBJ databases">
        <title>Pseudomonas dajingensis sp. nov., isolated from the profound head ulcers of farmed Murray cod (Maccullochella peelii peelii).</title>
        <authorList>
            <person name="Liu Y."/>
        </authorList>
    </citation>
    <scope>NUCLEOTIDE SEQUENCE [LARGE SCALE GENOMIC DNA]</scope>
    <source>
        <strain evidence="1 2">MC042</strain>
    </source>
</reference>
<dbReference type="AlphaFoldDB" id="A0A7X1PJX7"/>
<dbReference type="RefSeq" id="WP_152896786.1">
    <property type="nucleotide sequence ID" value="NZ_WHUV01000001.1"/>
</dbReference>
<evidence type="ECO:0000313" key="1">
    <source>
        <dbReference type="EMBL" id="MQA52615.1"/>
    </source>
</evidence>
<sequence>MSVPDIRKPSELLLAIERGLCQAEPGLQVGTRQDFDNTSGQPWLLLDIERNQQAPRSSQGRQAQLLRIVLQLRVPRQAGSAQATWDLVSRLLTVLADNRWGWSAEQCGAAGNIVAQPLPVTDPQPTHDAWSLSFEQAIYLGPTLLDDPVGKPLFARTWEVSSIDDPSQYRALED</sequence>
<evidence type="ECO:0000313" key="2">
    <source>
        <dbReference type="Proteomes" id="UP000486534"/>
    </source>
</evidence>
<organism evidence="1 2">
    <name type="scientific">Pseudomonas piscis</name>
    <dbReference type="NCBI Taxonomy" id="2614538"/>
    <lineage>
        <taxon>Bacteria</taxon>
        <taxon>Pseudomonadati</taxon>
        <taxon>Pseudomonadota</taxon>
        <taxon>Gammaproteobacteria</taxon>
        <taxon>Pseudomonadales</taxon>
        <taxon>Pseudomonadaceae</taxon>
        <taxon>Pseudomonas</taxon>
    </lineage>
</organism>
<gene>
    <name evidence="1" type="ORF">GDH07_04650</name>
</gene>
<dbReference type="Proteomes" id="UP000486534">
    <property type="component" value="Unassembled WGS sequence"/>
</dbReference>
<accession>A0A7X1PJX7</accession>
<name>A0A7X1PJX7_9PSED</name>
<protein>
    <submittedName>
        <fullName evidence="1">Uncharacterized protein</fullName>
    </submittedName>
</protein>
<comment type="caution">
    <text evidence="1">The sequence shown here is derived from an EMBL/GenBank/DDBJ whole genome shotgun (WGS) entry which is preliminary data.</text>
</comment>
<proteinExistence type="predicted"/>
<dbReference type="EMBL" id="WHUV01000001">
    <property type="protein sequence ID" value="MQA52615.1"/>
    <property type="molecule type" value="Genomic_DNA"/>
</dbReference>